<accession>A0A842HGB2</accession>
<dbReference type="Proteomes" id="UP000546464">
    <property type="component" value="Unassembled WGS sequence"/>
</dbReference>
<name>A0A842HGB2_9BACT</name>
<evidence type="ECO:0000313" key="1">
    <source>
        <dbReference type="EMBL" id="MBC2594666.1"/>
    </source>
</evidence>
<dbReference type="AlphaFoldDB" id="A0A842HGB2"/>
<evidence type="ECO:0008006" key="3">
    <source>
        <dbReference type="Google" id="ProtNLM"/>
    </source>
</evidence>
<dbReference type="RefSeq" id="WP_185675636.1">
    <property type="nucleotide sequence ID" value="NZ_JACHVB010000032.1"/>
</dbReference>
<comment type="caution">
    <text evidence="1">The sequence shown here is derived from an EMBL/GenBank/DDBJ whole genome shotgun (WGS) entry which is preliminary data.</text>
</comment>
<protein>
    <recommendedName>
        <fullName evidence="3">STAS/SEC14 domain-containing protein</fullName>
    </recommendedName>
</protein>
<evidence type="ECO:0000313" key="2">
    <source>
        <dbReference type="Proteomes" id="UP000546464"/>
    </source>
</evidence>
<organism evidence="1 2">
    <name type="scientific">Ruficoccus amylovorans</name>
    <dbReference type="NCBI Taxonomy" id="1804625"/>
    <lineage>
        <taxon>Bacteria</taxon>
        <taxon>Pseudomonadati</taxon>
        <taxon>Verrucomicrobiota</taxon>
        <taxon>Opitutia</taxon>
        <taxon>Puniceicoccales</taxon>
        <taxon>Cerasicoccaceae</taxon>
        <taxon>Ruficoccus</taxon>
    </lineage>
</organism>
<gene>
    <name evidence="1" type="ORF">H5P28_10380</name>
</gene>
<keyword evidence="2" id="KW-1185">Reference proteome</keyword>
<sequence>MITHKLVFGNFTFHENYMVGEFAEGVNFELPMLDTLTSLAQEHFTKPFGYVANRVHSYSIDPRIYKKLDQVPLLSAFAVVTYRTATWQALQVERGFMPQMPIGFFFDLTAALNWVESVLERATSANRQP</sequence>
<dbReference type="EMBL" id="JACHVB010000032">
    <property type="protein sequence ID" value="MBC2594666.1"/>
    <property type="molecule type" value="Genomic_DNA"/>
</dbReference>
<proteinExistence type="predicted"/>
<reference evidence="1 2" key="1">
    <citation type="submission" date="2020-07" db="EMBL/GenBank/DDBJ databases">
        <authorList>
            <person name="Feng X."/>
        </authorList>
    </citation>
    <scope>NUCLEOTIDE SEQUENCE [LARGE SCALE GENOMIC DNA]</scope>
    <source>
        <strain evidence="1 2">JCM31066</strain>
    </source>
</reference>